<dbReference type="AlphaFoldDB" id="A0A9Q7EUP1"/>
<name>A0A9Q7EUP1_9BACT</name>
<dbReference type="Proteomes" id="UP000671879">
    <property type="component" value="Chromosome"/>
</dbReference>
<keyword evidence="3" id="KW-1185">Reference proteome</keyword>
<dbReference type="KEGG" id="aram:KAR29_08530"/>
<feature type="compositionally biased region" description="Low complexity" evidence="1">
    <location>
        <begin position="286"/>
        <end position="295"/>
    </location>
</feature>
<protein>
    <submittedName>
        <fullName evidence="2">DUF4403 family protein</fullName>
    </submittedName>
</protein>
<dbReference type="EMBL" id="CP072943">
    <property type="protein sequence ID" value="QTX31419.1"/>
    <property type="molecule type" value="Genomic_DNA"/>
</dbReference>
<sequence>MKRKALWASLLLCALVALVLLLRVVGHRLPPLDIPPPVPPVDEVREAPPEPSLLVLSLVMEAGEVAALIEKEIDVERYEDRDRTLDVPFGEARADLVVVRDGPLAVRLEGGTVAVDLPLAFSSSVRWSGEVLGLRPSFTQEPSGSLVTSVRLRPRLDGDGTLHLIPSVDLVWVSEPTMEILGRSLPIGSLVERLVEGEMERRSEELGRRLDEALQTRSRLEGLWARLHRPVELSSEPPLWLRIEPERLCLEPLVIDSGRIELRAGLRSRLSIGTERPEEGVPSPLPGELSGPSPSDGVDLRVPLVIAYEALRETVEEDLAGKSFDLGNALRLSVKGLSLSGGGGFLFAALDVKGGKSLLGLEGTIYLRGRPVWSASEETLRLADFDYDENTTRGLARLAASLLQSTLRERLSEKLVFPLGERLAEERIRLAAVLSRTELGEGFVLLTDLQTLAIDEVYASREGLRIDVRLEGKTKIVRDSPF</sequence>
<proteinExistence type="predicted"/>
<organism evidence="2 3">
    <name type="scientific">Aminithiophilus ramosus</name>
    <dbReference type="NCBI Taxonomy" id="3029084"/>
    <lineage>
        <taxon>Bacteria</taxon>
        <taxon>Thermotogati</taxon>
        <taxon>Synergistota</taxon>
        <taxon>Synergistia</taxon>
        <taxon>Synergistales</taxon>
        <taxon>Aminithiophilaceae</taxon>
        <taxon>Aminithiophilus</taxon>
    </lineage>
</organism>
<reference evidence="3" key="1">
    <citation type="submission" date="2021-04" db="EMBL/GenBank/DDBJ databases">
        <title>A novel Synergistetes isolate from a pyrite-forming mixed culture.</title>
        <authorList>
            <person name="Bunk B."/>
            <person name="Sproer C."/>
            <person name="Spring S."/>
            <person name="Pester M."/>
        </authorList>
    </citation>
    <scope>NUCLEOTIDE SEQUENCE [LARGE SCALE GENOMIC DNA]</scope>
    <source>
        <strain evidence="3">J.5.4.2-T.3.5.2</strain>
    </source>
</reference>
<evidence type="ECO:0000256" key="1">
    <source>
        <dbReference type="SAM" id="MobiDB-lite"/>
    </source>
</evidence>
<evidence type="ECO:0000313" key="3">
    <source>
        <dbReference type="Proteomes" id="UP000671879"/>
    </source>
</evidence>
<dbReference type="RefSeq" id="WP_274372579.1">
    <property type="nucleotide sequence ID" value="NZ_CP072943.1"/>
</dbReference>
<gene>
    <name evidence="2" type="ORF">KAR29_08530</name>
</gene>
<dbReference type="InterPro" id="IPR025515">
    <property type="entry name" value="DUF4403"/>
</dbReference>
<evidence type="ECO:0000313" key="2">
    <source>
        <dbReference type="EMBL" id="QTX31419.1"/>
    </source>
</evidence>
<feature type="region of interest" description="Disordered" evidence="1">
    <location>
        <begin position="273"/>
        <end position="295"/>
    </location>
</feature>
<dbReference type="Pfam" id="PF14356">
    <property type="entry name" value="DUF4403"/>
    <property type="match status" value="1"/>
</dbReference>
<accession>A0A9Q7EUP1</accession>